<evidence type="ECO:0000259" key="16">
    <source>
        <dbReference type="PROSITE" id="PS51192"/>
    </source>
</evidence>
<dbReference type="GO" id="GO:0016887">
    <property type="term" value="F:ATP hydrolysis activity"/>
    <property type="evidence" value="ECO:0007669"/>
    <property type="project" value="InterPro"/>
</dbReference>
<dbReference type="Gene3D" id="4.10.860.10">
    <property type="entry name" value="UVR domain"/>
    <property type="match status" value="1"/>
</dbReference>
<evidence type="ECO:0000256" key="13">
    <source>
        <dbReference type="RuleBase" id="RU003587"/>
    </source>
</evidence>
<evidence type="ECO:0000256" key="11">
    <source>
        <dbReference type="ARBA" id="ARBA00029504"/>
    </source>
</evidence>
<feature type="binding site" evidence="12">
    <location>
        <begin position="53"/>
        <end position="60"/>
    </location>
    <ligand>
        <name>ATP</name>
        <dbReference type="ChEBI" id="CHEBI:30616"/>
    </ligand>
</feature>
<dbReference type="InterPro" id="IPR024759">
    <property type="entry name" value="UvrB_YAD/RRR_dom"/>
</dbReference>
<feature type="domain" description="UVR" evidence="15">
    <location>
        <begin position="620"/>
        <end position="655"/>
    </location>
</feature>
<dbReference type="InterPro" id="IPR006935">
    <property type="entry name" value="Helicase/UvrB_N"/>
</dbReference>
<dbReference type="CDD" id="cd18790">
    <property type="entry name" value="SF2_C_UvrB"/>
    <property type="match status" value="1"/>
</dbReference>
<feature type="region of interest" description="Disordered" evidence="14">
    <location>
        <begin position="654"/>
        <end position="721"/>
    </location>
</feature>
<dbReference type="GO" id="GO:0009381">
    <property type="term" value="F:excinuclease ABC activity"/>
    <property type="evidence" value="ECO:0007669"/>
    <property type="project" value="UniProtKB-UniRule"/>
</dbReference>
<evidence type="ECO:0000256" key="6">
    <source>
        <dbReference type="ARBA" id="ARBA00022769"/>
    </source>
</evidence>
<keyword evidence="8 12" id="KW-0267">Excision nuclease</keyword>
<evidence type="ECO:0000256" key="3">
    <source>
        <dbReference type="ARBA" id="ARBA00022490"/>
    </source>
</evidence>
<keyword evidence="5 12" id="KW-0227">DNA damage</keyword>
<dbReference type="PROSITE" id="PS51192">
    <property type="entry name" value="HELICASE_ATP_BIND_1"/>
    <property type="match status" value="1"/>
</dbReference>
<dbReference type="Pfam" id="PF02151">
    <property type="entry name" value="UVR"/>
    <property type="match status" value="1"/>
</dbReference>
<comment type="subcellular location">
    <subcellularLocation>
        <location evidence="1 12 13">Cytoplasm</location>
    </subcellularLocation>
</comment>
<dbReference type="Proteomes" id="UP001302978">
    <property type="component" value="Chromosome"/>
</dbReference>
<evidence type="ECO:0000259" key="17">
    <source>
        <dbReference type="PROSITE" id="PS51194"/>
    </source>
</evidence>
<gene>
    <name evidence="12 18" type="primary">uvrB</name>
    <name evidence="18" type="ORF">MmiHf6_00700</name>
</gene>
<dbReference type="AlphaFoldDB" id="A0AA96UZZ6"/>
<dbReference type="CDD" id="cd17916">
    <property type="entry name" value="DEXHc_UvrB"/>
    <property type="match status" value="1"/>
</dbReference>
<dbReference type="Pfam" id="PF04851">
    <property type="entry name" value="ResIII"/>
    <property type="match status" value="1"/>
</dbReference>
<evidence type="ECO:0000256" key="7">
    <source>
        <dbReference type="ARBA" id="ARBA00022840"/>
    </source>
</evidence>
<dbReference type="PROSITE" id="PS50151">
    <property type="entry name" value="UVR"/>
    <property type="match status" value="1"/>
</dbReference>
<dbReference type="GO" id="GO:0005524">
    <property type="term" value="F:ATP binding"/>
    <property type="evidence" value="ECO:0007669"/>
    <property type="project" value="UniProtKB-UniRule"/>
</dbReference>
<evidence type="ECO:0000256" key="2">
    <source>
        <dbReference type="ARBA" id="ARBA00008533"/>
    </source>
</evidence>
<dbReference type="GO" id="GO:0009380">
    <property type="term" value="C:excinuclease repair complex"/>
    <property type="evidence" value="ECO:0007669"/>
    <property type="project" value="InterPro"/>
</dbReference>
<dbReference type="SMART" id="SM00490">
    <property type="entry name" value="HELICc"/>
    <property type="match status" value="1"/>
</dbReference>
<dbReference type="InterPro" id="IPR014001">
    <property type="entry name" value="Helicase_ATP-bd"/>
</dbReference>
<dbReference type="PROSITE" id="PS51194">
    <property type="entry name" value="HELICASE_CTER"/>
    <property type="match status" value="1"/>
</dbReference>
<dbReference type="PANTHER" id="PTHR24029:SF0">
    <property type="entry name" value="UVRABC SYSTEM PROTEIN B"/>
    <property type="match status" value="1"/>
</dbReference>
<dbReference type="EMBL" id="CP131059">
    <property type="protein sequence ID" value="WNY22785.1"/>
    <property type="molecule type" value="Genomic_DNA"/>
</dbReference>
<dbReference type="GO" id="GO:0006289">
    <property type="term" value="P:nucleotide-excision repair"/>
    <property type="evidence" value="ECO:0007669"/>
    <property type="project" value="UniProtKB-UniRule"/>
</dbReference>
<evidence type="ECO:0000256" key="10">
    <source>
        <dbReference type="ARBA" id="ARBA00026033"/>
    </source>
</evidence>
<evidence type="ECO:0000256" key="9">
    <source>
        <dbReference type="ARBA" id="ARBA00023204"/>
    </source>
</evidence>
<proteinExistence type="inferred from homology"/>
<keyword evidence="3 12" id="KW-0963">Cytoplasm</keyword>
<dbReference type="Pfam" id="PF12344">
    <property type="entry name" value="UvrB"/>
    <property type="match status" value="1"/>
</dbReference>
<dbReference type="SMART" id="SM00487">
    <property type="entry name" value="DEXDc"/>
    <property type="match status" value="1"/>
</dbReference>
<keyword evidence="12 13" id="KW-0742">SOS response</keyword>
<dbReference type="InterPro" id="IPR027417">
    <property type="entry name" value="P-loop_NTPase"/>
</dbReference>
<dbReference type="KEGG" id="mehf:MmiHf6_00700"/>
<feature type="compositionally biased region" description="Basic residues" evidence="14">
    <location>
        <begin position="701"/>
        <end position="714"/>
    </location>
</feature>
<evidence type="ECO:0000313" key="19">
    <source>
        <dbReference type="Proteomes" id="UP001302978"/>
    </source>
</evidence>
<keyword evidence="4 12" id="KW-0547">Nucleotide-binding</keyword>
<evidence type="ECO:0000256" key="12">
    <source>
        <dbReference type="HAMAP-Rule" id="MF_00204"/>
    </source>
</evidence>
<dbReference type="GO" id="GO:0009432">
    <property type="term" value="P:SOS response"/>
    <property type="evidence" value="ECO:0007669"/>
    <property type="project" value="UniProtKB-UniRule"/>
</dbReference>
<comment type="function">
    <text evidence="12">The UvrABC repair system catalyzes the recognition and processing of DNA lesions. A damage recognition complex composed of 2 UvrA and 2 UvrB subunits scans DNA for abnormalities. Upon binding of the UvrA(2)B(2) complex to a putative damaged site, the DNA wraps around one UvrB monomer. DNA wrap is dependent on ATP binding by UvrB and probably causes local melting of the DNA helix, facilitating insertion of UvrB beta-hairpin between the DNA strands. Then UvrB probes one DNA strand for the presence of a lesion. If a lesion is found the UvrA subunits dissociate and the UvrB-DNA preincision complex is formed. This complex is subsequently bound by UvrC and the second UvrB is released. If no lesion is found, the DNA wraps around the other UvrB subunit that will check the other stand for damage.</text>
</comment>
<dbReference type="Pfam" id="PF17757">
    <property type="entry name" value="UvrB_inter"/>
    <property type="match status" value="1"/>
</dbReference>
<dbReference type="GO" id="GO:0120545">
    <property type="term" value="F:nucleic acid conformation isomerase activity"/>
    <property type="evidence" value="ECO:0007669"/>
    <property type="project" value="UniProtKB-ARBA"/>
</dbReference>
<dbReference type="InterPro" id="IPR004807">
    <property type="entry name" value="UvrB"/>
</dbReference>
<dbReference type="NCBIfam" id="TIGR00631">
    <property type="entry name" value="uvrb"/>
    <property type="match status" value="1"/>
</dbReference>
<feature type="compositionally biased region" description="Low complexity" evidence="14">
    <location>
        <begin position="678"/>
        <end position="689"/>
    </location>
</feature>
<feature type="domain" description="Helicase C-terminal" evidence="17">
    <location>
        <begin position="439"/>
        <end position="601"/>
    </location>
</feature>
<dbReference type="GO" id="GO:0005737">
    <property type="term" value="C:cytoplasm"/>
    <property type="evidence" value="ECO:0007669"/>
    <property type="project" value="UniProtKB-SubCell"/>
</dbReference>
<sequence length="721" mass="82532">MDSKKDLEIKTRKRDSPPLKLISGMTPKGSQPNAIERLAEGVERGDRFQTLLGVTGSGKTYTIANVIEKVQRPTLVIAHNKTLAAQLYNEFQDFFPENRVEYFVSYYDYYQPESYIPAKDQYIEKDAQINPKIEQMRLEATASLVSRRDVIVVASVSCIYGLGNPERFEQMGVEVTVGNHMKRNDLIGRLVDSQFERNDLELAPGRFRVKGDTVDVMPGYYENIIRIEFFGNEIDKISEIDGLNMTKNFDMDSFFIYPARHYVVPDDERDRAIESILAELEERLPELDMLEAHRLKQKTLYDIEMIQETGSCKGIENYSMHFDGRKPGEQPYCLIDYFPDDFLVVIDESHQTLPQIHGMYNGDRARKKSLIDFGFRLPSAFDNRPLRFEEFEKYMNHTIFVSATPGDYEIEQSSQVVEQVIRPTGLVDPVVEIRPIKGQVDDLISEINKVIEKGDRALVTTLTKRLAEELTEYLAEAGIKTRYLHSDIKTIERTEIIRNLRLGNFDVLVGINLLREGLDIPEVGFIGILDADKEGFLRNSRSLIQIIGRAARNSNSKVVLYADKMTDSIKNAMEETQRRRTLQMRFNEEHGIIPQTIQKPIREQVVEISDVKYVPKAEIPNLIIQYEAEMNLAADMLDFERAIQMRDIIRDLERKLRGESDPRSNRSDSDNPGGLGADNSNDSSNLNESIRPNESTDSDKKKKAGSGKKQRRKKADAELDP</sequence>
<keyword evidence="19" id="KW-1185">Reference proteome</keyword>
<dbReference type="InterPro" id="IPR001650">
    <property type="entry name" value="Helicase_C-like"/>
</dbReference>
<organism evidence="18 19">
    <name type="scientific">Methanimicrococcus hongohii</name>
    <dbReference type="NCBI Taxonomy" id="3028295"/>
    <lineage>
        <taxon>Archaea</taxon>
        <taxon>Methanobacteriati</taxon>
        <taxon>Methanobacteriota</taxon>
        <taxon>Stenosarchaea group</taxon>
        <taxon>Methanomicrobia</taxon>
        <taxon>Methanosarcinales</taxon>
        <taxon>Methanosarcinaceae</taxon>
        <taxon>Methanimicrococcus</taxon>
    </lineage>
</organism>
<dbReference type="SUPFAM" id="SSF46600">
    <property type="entry name" value="C-terminal UvrC-binding domain of UvrB"/>
    <property type="match status" value="1"/>
</dbReference>
<keyword evidence="6 12" id="KW-0228">DNA excision</keyword>
<evidence type="ECO:0000256" key="1">
    <source>
        <dbReference type="ARBA" id="ARBA00004496"/>
    </source>
</evidence>
<dbReference type="SUPFAM" id="SSF52540">
    <property type="entry name" value="P-loop containing nucleoside triphosphate hydrolases"/>
    <property type="match status" value="2"/>
</dbReference>
<dbReference type="NCBIfam" id="NF003673">
    <property type="entry name" value="PRK05298.1"/>
    <property type="match status" value="1"/>
</dbReference>
<comment type="subunit">
    <text evidence="10 12 13">Forms a heterotetramer with UvrA during the search for lesions. Interacts with UvrC in an incision complex.</text>
</comment>
<evidence type="ECO:0000256" key="14">
    <source>
        <dbReference type="SAM" id="MobiDB-lite"/>
    </source>
</evidence>
<dbReference type="InterPro" id="IPR041471">
    <property type="entry name" value="UvrB_inter"/>
</dbReference>
<dbReference type="Pfam" id="PF00271">
    <property type="entry name" value="Helicase_C"/>
    <property type="match status" value="1"/>
</dbReference>
<comment type="domain">
    <text evidence="12">The beta-hairpin motif is involved in DNA binding.</text>
</comment>
<dbReference type="Gene3D" id="3.40.50.300">
    <property type="entry name" value="P-loop containing nucleotide triphosphate hydrolases"/>
    <property type="match status" value="3"/>
</dbReference>
<dbReference type="InterPro" id="IPR001943">
    <property type="entry name" value="UVR_dom"/>
</dbReference>
<protein>
    <recommendedName>
        <fullName evidence="11 12">UvrABC system protein B</fullName>
        <shortName evidence="12">Protein UvrB</shortName>
    </recommendedName>
    <alternativeName>
        <fullName evidence="12">Excinuclease ABC subunit B</fullName>
    </alternativeName>
</protein>
<evidence type="ECO:0000259" key="15">
    <source>
        <dbReference type="PROSITE" id="PS50151"/>
    </source>
</evidence>
<evidence type="ECO:0000256" key="5">
    <source>
        <dbReference type="ARBA" id="ARBA00022763"/>
    </source>
</evidence>
<accession>A0AA96UZZ6</accession>
<keyword evidence="7 12" id="KW-0067">ATP-binding</keyword>
<reference evidence="18 19" key="1">
    <citation type="submission" date="2023-07" db="EMBL/GenBank/DDBJ databases">
        <title>Closed genoem sequence of Methanomicrococcus sp. Hf6.</title>
        <authorList>
            <person name="Poehlein A."/>
            <person name="Protasov E."/>
            <person name="Platt K."/>
            <person name="Reeh H."/>
            <person name="Daniel R."/>
            <person name="Brune A."/>
        </authorList>
    </citation>
    <scope>NUCLEOTIDE SEQUENCE [LARGE SCALE GENOMIC DNA]</scope>
    <source>
        <strain evidence="18 19">Hf6</strain>
    </source>
</reference>
<evidence type="ECO:0000256" key="8">
    <source>
        <dbReference type="ARBA" id="ARBA00022881"/>
    </source>
</evidence>
<feature type="domain" description="Helicase ATP-binding" evidence="16">
    <location>
        <begin position="40"/>
        <end position="195"/>
    </location>
</feature>
<feature type="compositionally biased region" description="Basic and acidic residues" evidence="14">
    <location>
        <begin position="654"/>
        <end position="669"/>
    </location>
</feature>
<dbReference type="HAMAP" id="MF_00204">
    <property type="entry name" value="UvrB"/>
    <property type="match status" value="1"/>
</dbReference>
<evidence type="ECO:0000313" key="18">
    <source>
        <dbReference type="EMBL" id="WNY22785.1"/>
    </source>
</evidence>
<feature type="short sequence motif" description="Beta-hairpin" evidence="12">
    <location>
        <begin position="106"/>
        <end position="129"/>
    </location>
</feature>
<comment type="similarity">
    <text evidence="2 12 13">Belongs to the UvrB family.</text>
</comment>
<keyword evidence="9 12" id="KW-0234">DNA repair</keyword>
<dbReference type="PANTHER" id="PTHR24029">
    <property type="entry name" value="UVRABC SYSTEM PROTEIN B"/>
    <property type="match status" value="1"/>
</dbReference>
<name>A0AA96UZZ6_9EURY</name>
<dbReference type="GO" id="GO:0003677">
    <property type="term" value="F:DNA binding"/>
    <property type="evidence" value="ECO:0007669"/>
    <property type="project" value="UniProtKB-UniRule"/>
</dbReference>
<dbReference type="InterPro" id="IPR036876">
    <property type="entry name" value="UVR_dom_sf"/>
</dbReference>
<evidence type="ECO:0000256" key="4">
    <source>
        <dbReference type="ARBA" id="ARBA00022741"/>
    </source>
</evidence>